<dbReference type="PANTHER" id="PTHR43179:SF12">
    <property type="entry name" value="GALACTOFURANOSYLTRANSFERASE GLFT2"/>
    <property type="match status" value="1"/>
</dbReference>
<accession>A0A2W7NVN2</accession>
<dbReference type="CDD" id="cd04186">
    <property type="entry name" value="GT_2_like_c"/>
    <property type="match status" value="1"/>
</dbReference>
<reference evidence="5 6" key="1">
    <citation type="submission" date="2018-06" db="EMBL/GenBank/DDBJ databases">
        <title>Genomic Encyclopedia of Archaeal and Bacterial Type Strains, Phase II (KMG-II): from individual species to whole genera.</title>
        <authorList>
            <person name="Goeker M."/>
        </authorList>
    </citation>
    <scope>NUCLEOTIDE SEQUENCE [LARGE SCALE GENOMIC DNA]</scope>
    <source>
        <strain evidence="5 6">DSM 6779</strain>
    </source>
</reference>
<evidence type="ECO:0000259" key="4">
    <source>
        <dbReference type="Pfam" id="PF00535"/>
    </source>
</evidence>
<dbReference type="PANTHER" id="PTHR43179">
    <property type="entry name" value="RHAMNOSYLTRANSFERASE WBBL"/>
    <property type="match status" value="1"/>
</dbReference>
<dbReference type="Proteomes" id="UP000249239">
    <property type="component" value="Unassembled WGS sequence"/>
</dbReference>
<dbReference type="EMBL" id="QKZK01000001">
    <property type="protein sequence ID" value="PZX20684.1"/>
    <property type="molecule type" value="Genomic_DNA"/>
</dbReference>
<keyword evidence="3 5" id="KW-0808">Transferase</keyword>
<feature type="domain" description="Glycosyltransferase 2-like" evidence="4">
    <location>
        <begin position="7"/>
        <end position="111"/>
    </location>
</feature>
<evidence type="ECO:0000256" key="2">
    <source>
        <dbReference type="ARBA" id="ARBA00022676"/>
    </source>
</evidence>
<organism evidence="5 6">
    <name type="scientific">Breznakibacter xylanolyticus</name>
    <dbReference type="NCBI Taxonomy" id="990"/>
    <lineage>
        <taxon>Bacteria</taxon>
        <taxon>Pseudomonadati</taxon>
        <taxon>Bacteroidota</taxon>
        <taxon>Bacteroidia</taxon>
        <taxon>Marinilabiliales</taxon>
        <taxon>Marinilabiliaceae</taxon>
        <taxon>Breznakibacter</taxon>
    </lineage>
</organism>
<protein>
    <submittedName>
        <fullName evidence="5">GT2 family glycosyltransferase</fullName>
    </submittedName>
</protein>
<comment type="caution">
    <text evidence="5">The sequence shown here is derived from an EMBL/GenBank/DDBJ whole genome shotgun (WGS) entry which is preliminary data.</text>
</comment>
<keyword evidence="6" id="KW-1185">Reference proteome</keyword>
<evidence type="ECO:0000256" key="1">
    <source>
        <dbReference type="ARBA" id="ARBA00006739"/>
    </source>
</evidence>
<name>A0A2W7NVN2_9BACT</name>
<dbReference type="GO" id="GO:0016757">
    <property type="term" value="F:glycosyltransferase activity"/>
    <property type="evidence" value="ECO:0007669"/>
    <property type="project" value="UniProtKB-KW"/>
</dbReference>
<dbReference type="AlphaFoldDB" id="A0A2W7NVN2"/>
<sequence>MTPTIAVVILNWNGCKLLQQFLPSVIEHSQNAGVTVVVADNASTDNSIDWLKTHHPTIQRIELDKNYGFAGGYNKALAILNTDYFLLLNSDVSPAKDWLKPLITLISKNNGHIGAIMPKIRSHATPHTFEYAGACGGFIDKYGYPFCRGRMMNDIENDHGQYDNDSREIFWASGAALLVKASLYTELGGLDEHFFAHMEEIDLCWRMKNRGYQILCEPQSVVYHVGGATLDQSHPRKTFLNFRNNLYLLVKNLPKEAFARTLITRMLLDGIAAIKFLVSGEFGFFMAVFKAHLSFYQHAPRYFKERQCNKNHIPQKKLPEVYPGSFIYDYYIRKKRKYSDLLNY</sequence>
<dbReference type="Gene3D" id="3.90.550.10">
    <property type="entry name" value="Spore Coat Polysaccharide Biosynthesis Protein SpsA, Chain A"/>
    <property type="match status" value="1"/>
</dbReference>
<dbReference type="OrthoDB" id="9771846at2"/>
<keyword evidence="2" id="KW-0328">Glycosyltransferase</keyword>
<dbReference type="Pfam" id="PF00535">
    <property type="entry name" value="Glycos_transf_2"/>
    <property type="match status" value="1"/>
</dbReference>
<gene>
    <name evidence="5" type="ORF">LX69_00107</name>
</gene>
<comment type="similarity">
    <text evidence="1">Belongs to the glycosyltransferase 2 family.</text>
</comment>
<evidence type="ECO:0000313" key="6">
    <source>
        <dbReference type="Proteomes" id="UP000249239"/>
    </source>
</evidence>
<dbReference type="InterPro" id="IPR029044">
    <property type="entry name" value="Nucleotide-diphossugar_trans"/>
</dbReference>
<dbReference type="InterPro" id="IPR001173">
    <property type="entry name" value="Glyco_trans_2-like"/>
</dbReference>
<dbReference type="RefSeq" id="WP_111443850.1">
    <property type="nucleotide sequence ID" value="NZ_QKZK01000001.1"/>
</dbReference>
<evidence type="ECO:0000313" key="5">
    <source>
        <dbReference type="EMBL" id="PZX20684.1"/>
    </source>
</evidence>
<proteinExistence type="inferred from homology"/>
<evidence type="ECO:0000256" key="3">
    <source>
        <dbReference type="ARBA" id="ARBA00022679"/>
    </source>
</evidence>
<dbReference type="SUPFAM" id="SSF53448">
    <property type="entry name" value="Nucleotide-diphospho-sugar transferases"/>
    <property type="match status" value="1"/>
</dbReference>